<dbReference type="EMBL" id="QKLP01000009">
    <property type="protein sequence ID" value="PYF42592.1"/>
    <property type="molecule type" value="Genomic_DNA"/>
</dbReference>
<sequence>MDKWPKGTFVENSKRFTDKKLMMKIIEKNLDDTMKDKHFIELLKRLDKS</sequence>
<evidence type="ECO:0000313" key="2">
    <source>
        <dbReference type="Proteomes" id="UP000247715"/>
    </source>
</evidence>
<dbReference type="RefSeq" id="WP_170107393.1">
    <property type="nucleotide sequence ID" value="NZ_LS991949.1"/>
</dbReference>
<comment type="caution">
    <text evidence="1">The sequence shown here is derived from an EMBL/GenBank/DDBJ whole genome shotgun (WGS) entry which is preliminary data.</text>
</comment>
<reference evidence="1 2" key="1">
    <citation type="submission" date="2018-06" db="EMBL/GenBank/DDBJ databases">
        <title>Genomic Encyclopedia of Archaeal and Bacterial Type Strains, Phase II (KMG-II): from individual species to whole genera.</title>
        <authorList>
            <person name="Goeker M."/>
        </authorList>
    </citation>
    <scope>NUCLEOTIDE SEQUENCE [LARGE SCALE GENOMIC DNA]</scope>
    <source>
        <strain evidence="1 2">ATCC 29103</strain>
    </source>
</reference>
<dbReference type="Proteomes" id="UP000247715">
    <property type="component" value="Unassembled WGS sequence"/>
</dbReference>
<evidence type="ECO:0000313" key="1">
    <source>
        <dbReference type="EMBL" id="PYF42592.1"/>
    </source>
</evidence>
<protein>
    <submittedName>
        <fullName evidence="1">Uncharacterized protein</fullName>
    </submittedName>
</protein>
<gene>
    <name evidence="1" type="ORF">BCF88_10920</name>
</gene>
<proteinExistence type="predicted"/>
<name>A0A318UBY2_9BACT</name>
<organism evidence="1 2">
    <name type="scientific">Metamycoplasma alkalescens</name>
    <dbReference type="NCBI Taxonomy" id="45363"/>
    <lineage>
        <taxon>Bacteria</taxon>
        <taxon>Bacillati</taxon>
        <taxon>Mycoplasmatota</taxon>
        <taxon>Mycoplasmoidales</taxon>
        <taxon>Metamycoplasmataceae</taxon>
        <taxon>Metamycoplasma</taxon>
    </lineage>
</organism>
<accession>A0A318UBY2</accession>
<dbReference type="AlphaFoldDB" id="A0A318UBY2"/>